<reference evidence="3 4" key="1">
    <citation type="submission" date="2023-03" db="EMBL/GenBank/DDBJ databases">
        <authorList>
            <person name="Mo P."/>
        </authorList>
    </citation>
    <scope>NUCLEOTIDE SEQUENCE [LARGE SCALE GENOMIC DNA]</scope>
    <source>
        <strain evidence="3 4">HUAS 5</strain>
    </source>
</reference>
<dbReference type="RefSeq" id="WP_279338128.1">
    <property type="nucleotide sequence ID" value="NZ_CP121682.1"/>
</dbReference>
<dbReference type="Gene3D" id="1.10.1660.10">
    <property type="match status" value="1"/>
</dbReference>
<dbReference type="Proteomes" id="UP001216440">
    <property type="component" value="Chromosome"/>
</dbReference>
<dbReference type="Pfam" id="PF09278">
    <property type="entry name" value="MerR-DNA-bind"/>
    <property type="match status" value="1"/>
</dbReference>
<dbReference type="InterPro" id="IPR009061">
    <property type="entry name" value="DNA-bd_dom_put_sf"/>
</dbReference>
<dbReference type="SUPFAM" id="SSF46955">
    <property type="entry name" value="Putative DNA-binding domain"/>
    <property type="match status" value="1"/>
</dbReference>
<dbReference type="InterPro" id="IPR015358">
    <property type="entry name" value="Tscrpt_reg_MerR_DNA-bd"/>
</dbReference>
<evidence type="ECO:0000256" key="1">
    <source>
        <dbReference type="SAM" id="MobiDB-lite"/>
    </source>
</evidence>
<evidence type="ECO:0000313" key="4">
    <source>
        <dbReference type="Proteomes" id="UP001216440"/>
    </source>
</evidence>
<feature type="domain" description="Transcription regulator MerR DNA binding" evidence="2">
    <location>
        <begin position="1"/>
        <end position="46"/>
    </location>
</feature>
<protein>
    <submittedName>
        <fullName evidence="3">MerR family DNA-binding protein</fullName>
    </submittedName>
</protein>
<evidence type="ECO:0000313" key="3">
    <source>
        <dbReference type="EMBL" id="WGD45078.1"/>
    </source>
</evidence>
<name>A0ABY8KBN3_9ACTN</name>
<gene>
    <name evidence="3" type="ORF">PYS65_30560</name>
</gene>
<organism evidence="3 4">
    <name type="scientific">Streptomyces cathayae</name>
    <dbReference type="NCBI Taxonomy" id="3031124"/>
    <lineage>
        <taxon>Bacteria</taxon>
        <taxon>Bacillati</taxon>
        <taxon>Actinomycetota</taxon>
        <taxon>Actinomycetes</taxon>
        <taxon>Kitasatosporales</taxon>
        <taxon>Streptomycetaceae</taxon>
        <taxon>Streptomyces</taxon>
    </lineage>
</organism>
<dbReference type="EMBL" id="CP121682">
    <property type="protein sequence ID" value="WGD45078.1"/>
    <property type="molecule type" value="Genomic_DNA"/>
</dbReference>
<dbReference type="GO" id="GO:0003677">
    <property type="term" value="F:DNA binding"/>
    <property type="evidence" value="ECO:0007669"/>
    <property type="project" value="UniProtKB-KW"/>
</dbReference>
<keyword evidence="3" id="KW-0238">DNA-binding</keyword>
<feature type="region of interest" description="Disordered" evidence="1">
    <location>
        <begin position="105"/>
        <end position="132"/>
    </location>
</feature>
<sequence>MRSILAQRDDGHAPCTHVTELIPAHLDDIDRRLAELVTTREALRALGGRTATTAPATCGADDICPVSTPHGCRRRLPSRCPLSRRSLASQCCRWPWTSRGRVLTRRVPRSAPPAPDAERGRPGSRILPAVSR</sequence>
<accession>A0ABY8KBN3</accession>
<evidence type="ECO:0000259" key="2">
    <source>
        <dbReference type="Pfam" id="PF09278"/>
    </source>
</evidence>
<keyword evidence="4" id="KW-1185">Reference proteome</keyword>
<proteinExistence type="predicted"/>